<keyword evidence="1" id="KW-0472">Membrane</keyword>
<dbReference type="EMBL" id="GL379874">
    <property type="protein sequence ID" value="EGT59027.1"/>
    <property type="molecule type" value="Genomic_DNA"/>
</dbReference>
<dbReference type="eggNOG" id="ENOG502TIFR">
    <property type="taxonomic scope" value="Eukaryota"/>
</dbReference>
<proteinExistence type="predicted"/>
<gene>
    <name evidence="2" type="ORF">CAEBREN_08048</name>
</gene>
<keyword evidence="3" id="KW-1185">Reference proteome</keyword>
<evidence type="ECO:0000256" key="1">
    <source>
        <dbReference type="SAM" id="Phobius"/>
    </source>
</evidence>
<dbReference type="Proteomes" id="UP000008068">
    <property type="component" value="Unassembled WGS sequence"/>
</dbReference>
<dbReference type="AlphaFoldDB" id="G0NEV7"/>
<evidence type="ECO:0000313" key="2">
    <source>
        <dbReference type="EMBL" id="EGT59027.1"/>
    </source>
</evidence>
<dbReference type="HOGENOM" id="CLU_1205730_0_0_1"/>
<sequence>MFSKLIEWISYIFISFIKLLIIFALILFPFDTRLSENSQLASNGFYIGAMYNYWNYVIETSGRRESNMLVIYDKSLEFGIGVFEWWVRLDRPHSGVDFYRLNVNPRITGHPDSHTYIPYPIALTIQFTGSGLRLLNKAAPFVFAAFVIDDYKLIYDEMEENRAEATKDAAFTILKYVFCWYGARSGAYLASFILPGVGSLLGALGGGAVGRFVFESLLTHLT</sequence>
<dbReference type="OrthoDB" id="10512380at2759"/>
<keyword evidence="1" id="KW-1133">Transmembrane helix</keyword>
<name>G0NEV7_CAEBE</name>
<feature type="transmembrane region" description="Helical" evidence="1">
    <location>
        <begin position="6"/>
        <end position="28"/>
    </location>
</feature>
<evidence type="ECO:0000313" key="3">
    <source>
        <dbReference type="Proteomes" id="UP000008068"/>
    </source>
</evidence>
<keyword evidence="1" id="KW-0812">Transmembrane</keyword>
<dbReference type="OMA" id="FYIGAMY"/>
<feature type="transmembrane region" description="Helical" evidence="1">
    <location>
        <begin position="192"/>
        <end position="214"/>
    </location>
</feature>
<accession>G0NEV7</accession>
<reference evidence="3" key="1">
    <citation type="submission" date="2011-07" db="EMBL/GenBank/DDBJ databases">
        <authorList>
            <consortium name="Caenorhabditis brenneri Sequencing and Analysis Consortium"/>
            <person name="Wilson R.K."/>
        </authorList>
    </citation>
    <scope>NUCLEOTIDE SEQUENCE [LARGE SCALE GENOMIC DNA]</scope>
    <source>
        <strain evidence="3">PB2801</strain>
    </source>
</reference>
<dbReference type="InParanoid" id="G0NEV7"/>
<organism evidence="3">
    <name type="scientific">Caenorhabditis brenneri</name>
    <name type="common">Nematode worm</name>
    <dbReference type="NCBI Taxonomy" id="135651"/>
    <lineage>
        <taxon>Eukaryota</taxon>
        <taxon>Metazoa</taxon>
        <taxon>Ecdysozoa</taxon>
        <taxon>Nematoda</taxon>
        <taxon>Chromadorea</taxon>
        <taxon>Rhabditida</taxon>
        <taxon>Rhabditina</taxon>
        <taxon>Rhabditomorpha</taxon>
        <taxon>Rhabditoidea</taxon>
        <taxon>Rhabditidae</taxon>
        <taxon>Peloderinae</taxon>
        <taxon>Caenorhabditis</taxon>
    </lineage>
</organism>
<protein>
    <submittedName>
        <fullName evidence="2">Uncharacterized protein</fullName>
    </submittedName>
</protein>